<dbReference type="Gene3D" id="3.40.50.880">
    <property type="match status" value="1"/>
</dbReference>
<keyword evidence="5 7" id="KW-0315">Glutamine amidotransferase</keyword>
<evidence type="ECO:0000256" key="5">
    <source>
        <dbReference type="ARBA" id="ARBA00022962"/>
    </source>
</evidence>
<evidence type="ECO:0000313" key="11">
    <source>
        <dbReference type="Proteomes" id="UP000633418"/>
    </source>
</evidence>
<feature type="domain" description="CobB/CobQ-like glutamine amidotransferase" evidence="9">
    <location>
        <begin position="250"/>
        <end position="433"/>
    </location>
</feature>
<dbReference type="Pfam" id="PF01656">
    <property type="entry name" value="CbiA"/>
    <property type="match status" value="1"/>
</dbReference>
<dbReference type="InterPro" id="IPR011698">
    <property type="entry name" value="GATase_3"/>
</dbReference>
<dbReference type="InterPro" id="IPR029062">
    <property type="entry name" value="Class_I_gatase-like"/>
</dbReference>
<dbReference type="PROSITE" id="PS51274">
    <property type="entry name" value="GATASE_COBBQ"/>
    <property type="match status" value="1"/>
</dbReference>
<dbReference type="InterPro" id="IPR033949">
    <property type="entry name" value="CobQ_GATase1"/>
</dbReference>
<comment type="similarity">
    <text evidence="2 7">Belongs to the CobB/CobQ family. CobQ subfamily.</text>
</comment>
<evidence type="ECO:0000256" key="3">
    <source>
        <dbReference type="ARBA" id="ARBA00019833"/>
    </source>
</evidence>
<evidence type="ECO:0000256" key="7">
    <source>
        <dbReference type="HAMAP-Rule" id="MF_00028"/>
    </source>
</evidence>
<dbReference type="InterPro" id="IPR047045">
    <property type="entry name" value="CobQ_N"/>
</dbReference>
<dbReference type="GO" id="GO:0003824">
    <property type="term" value="F:catalytic activity"/>
    <property type="evidence" value="ECO:0007669"/>
    <property type="project" value="InterPro"/>
</dbReference>
<keyword evidence="11" id="KW-1185">Reference proteome</keyword>
<dbReference type="SUPFAM" id="SSF52540">
    <property type="entry name" value="P-loop containing nucleoside triphosphate hydrolases"/>
    <property type="match status" value="1"/>
</dbReference>
<dbReference type="Pfam" id="PF07685">
    <property type="entry name" value="GATase_3"/>
    <property type="match status" value="1"/>
</dbReference>
<dbReference type="SUPFAM" id="SSF52317">
    <property type="entry name" value="Class I glutamine amidotransferase-like"/>
    <property type="match status" value="1"/>
</dbReference>
<evidence type="ECO:0000256" key="4">
    <source>
        <dbReference type="ARBA" id="ARBA00022573"/>
    </source>
</evidence>
<name>A0A9E6PZD3_9PSED</name>
<evidence type="ECO:0000256" key="2">
    <source>
        <dbReference type="ARBA" id="ARBA00006205"/>
    </source>
</evidence>
<feature type="active site" evidence="7">
    <location>
        <position position="427"/>
    </location>
</feature>
<dbReference type="NCBIfam" id="TIGR00313">
    <property type="entry name" value="cobQ"/>
    <property type="match status" value="1"/>
</dbReference>
<proteinExistence type="inferred from homology"/>
<dbReference type="AlphaFoldDB" id="A0A9E6PZD3"/>
<dbReference type="Gene3D" id="3.40.50.300">
    <property type="entry name" value="P-loop containing nucleotide triphosphate hydrolases"/>
    <property type="match status" value="1"/>
</dbReference>
<gene>
    <name evidence="7" type="primary">cobQ</name>
    <name evidence="10" type="ORF">HU772_006300</name>
</gene>
<feature type="domain" description="CobQ/CobB/MinD/ParA nucleotide binding" evidence="8">
    <location>
        <begin position="4"/>
        <end position="234"/>
    </location>
</feature>
<dbReference type="InterPro" id="IPR004459">
    <property type="entry name" value="CobQ_synth"/>
</dbReference>
<dbReference type="InterPro" id="IPR002586">
    <property type="entry name" value="CobQ/CobB/MinD/ParA_Nub-bd_dom"/>
</dbReference>
<organism evidence="10 11">
    <name type="scientific">Pseudomonas xantholysinigenes</name>
    <dbReference type="NCBI Taxonomy" id="2745490"/>
    <lineage>
        <taxon>Bacteria</taxon>
        <taxon>Pseudomonadati</taxon>
        <taxon>Pseudomonadota</taxon>
        <taxon>Gammaproteobacteria</taxon>
        <taxon>Pseudomonadales</taxon>
        <taxon>Pseudomonadaceae</taxon>
        <taxon>Pseudomonas</taxon>
    </lineage>
</organism>
<dbReference type="PANTHER" id="PTHR21343">
    <property type="entry name" value="DETHIOBIOTIN SYNTHETASE"/>
    <property type="match status" value="1"/>
</dbReference>
<dbReference type="HAMAP" id="MF_00028">
    <property type="entry name" value="CobQ"/>
    <property type="match status" value="1"/>
</dbReference>
<feature type="active site" description="Nucleophile" evidence="7">
    <location>
        <position position="329"/>
    </location>
</feature>
<evidence type="ECO:0000256" key="6">
    <source>
        <dbReference type="ARBA" id="ARBA00025166"/>
    </source>
</evidence>
<sequence>MTTLMVQGTTSDAGKSTLVTALCRWLLRQGIGVVPFKPQNMALNSAVTADGGEIGRAQAVQAQACRLAPHTDMNPVLLKPNSDTGAQVIVHGRAVTSMNAVAYHDYKAIAMQAVLASHGRLREAYPVVMVEGAGSPAEINLRAGDIANMGFAEAVDCPVILVADINRGGVFAHLVGTLELLSPSEQARVKGFVINRFRGDIALLQPGLDWLEQRTGKPVLGVLPYVTDLHLEAEDGIDTRQGEKGERLLKVIVPVLPRISNHTDFDPLRLHPQVDLQFIGPGQPIPPADLIILPGSKSVRGDLAQLRERGWDKAIARHLRYGGKLIGICGGLQMLGQQVHDPLGLEGPAGSSEGLGLLDYSTVLAAEKQLRNVSGVLELEQAPVSGYEIHAGVTQGPGLAQASVQLTDGRRDGAISADGQILATYLHGLFEGSQSCAALLRWAGLADVQVIDYEALRERDIERLADLVEQHLDTARLRQLCGVDAHA</sequence>
<comment type="pathway">
    <text evidence="1 7">Cofactor biosynthesis; adenosylcobalamin biosynthesis.</text>
</comment>
<dbReference type="EMBL" id="CP077095">
    <property type="protein sequence ID" value="QXI39693.1"/>
    <property type="molecule type" value="Genomic_DNA"/>
</dbReference>
<evidence type="ECO:0000256" key="1">
    <source>
        <dbReference type="ARBA" id="ARBA00004953"/>
    </source>
</evidence>
<keyword evidence="4 7" id="KW-0169">Cobalamin biosynthesis</keyword>
<dbReference type="CDD" id="cd05389">
    <property type="entry name" value="CobQ_N"/>
    <property type="match status" value="1"/>
</dbReference>
<dbReference type="NCBIfam" id="NF001989">
    <property type="entry name" value="PRK00784.1"/>
    <property type="match status" value="1"/>
</dbReference>
<dbReference type="GO" id="GO:0015420">
    <property type="term" value="F:ABC-type vitamin B12 transporter activity"/>
    <property type="evidence" value="ECO:0007669"/>
    <property type="project" value="UniProtKB-UniRule"/>
</dbReference>
<dbReference type="CDD" id="cd01750">
    <property type="entry name" value="GATase1_CobQ"/>
    <property type="match status" value="1"/>
</dbReference>
<comment type="function">
    <text evidence="6 7">Catalyzes amidations at positions B, D, E, and G on adenosylcobyrinic A,C-diamide. NH(2) groups are provided by glutamine, and one molecule of ATP is hydrogenolyzed for each amidation.</text>
</comment>
<evidence type="ECO:0000259" key="8">
    <source>
        <dbReference type="Pfam" id="PF01656"/>
    </source>
</evidence>
<dbReference type="KEGG" id="pxn:HU772_006300"/>
<protein>
    <recommendedName>
        <fullName evidence="3 7">Cobyric acid synthase</fullName>
    </recommendedName>
</protein>
<reference evidence="10 11" key="1">
    <citation type="journal article" date="2020" name="Microorganisms">
        <title>Reliable Identification of Environmental Pseudomonas Isolates Using the rpoD Gene.</title>
        <authorList>
            <consortium name="The Broad Institute Genome Sequencing Platform"/>
            <person name="Girard L."/>
            <person name="Lood C."/>
            <person name="Rokni-Zadeh H."/>
            <person name="van Noort V."/>
            <person name="Lavigne R."/>
            <person name="De Mot R."/>
        </authorList>
    </citation>
    <scope>NUCLEOTIDE SEQUENCE [LARGE SCALE GENOMIC DNA]</scope>
    <source>
        <strain evidence="10 11">RW9S1A</strain>
    </source>
</reference>
<dbReference type="PANTHER" id="PTHR21343:SF1">
    <property type="entry name" value="COBYRIC ACID SYNTHASE"/>
    <property type="match status" value="1"/>
</dbReference>
<reference evidence="10 11" key="2">
    <citation type="journal article" date="2021" name="Microorganisms">
        <title>The Ever-Expanding Pseudomonas Genus: Description of 43 New Species and Partition of the Pseudomonas putida Group.</title>
        <authorList>
            <person name="Girard L."/>
            <person name="Lood C."/>
            <person name="Hofte M."/>
            <person name="Vandamme P."/>
            <person name="Rokni-Zadeh H."/>
            <person name="van Noort V."/>
            <person name="Lavigne R."/>
            <person name="De Mot R."/>
        </authorList>
    </citation>
    <scope>NUCLEOTIDE SEQUENCE [LARGE SCALE GENOMIC DNA]</scope>
    <source>
        <strain evidence="10 11">RW9S1A</strain>
    </source>
</reference>
<dbReference type="InterPro" id="IPR027417">
    <property type="entry name" value="P-loop_NTPase"/>
</dbReference>
<dbReference type="GO" id="GO:0009236">
    <property type="term" value="P:cobalamin biosynthetic process"/>
    <property type="evidence" value="ECO:0007669"/>
    <property type="project" value="UniProtKB-UniRule"/>
</dbReference>
<accession>A0A9E6PZD3</accession>
<evidence type="ECO:0000313" key="10">
    <source>
        <dbReference type="EMBL" id="QXI39693.1"/>
    </source>
</evidence>
<evidence type="ECO:0000259" key="9">
    <source>
        <dbReference type="Pfam" id="PF07685"/>
    </source>
</evidence>
<dbReference type="RefSeq" id="WP_186655553.1">
    <property type="nucleotide sequence ID" value="NZ_CP077095.1"/>
</dbReference>
<dbReference type="Proteomes" id="UP000633418">
    <property type="component" value="Chromosome"/>
</dbReference>